<proteinExistence type="predicted"/>
<keyword evidence="2" id="KW-1185">Reference proteome</keyword>
<evidence type="ECO:0000313" key="2">
    <source>
        <dbReference type="Proteomes" id="UP001056708"/>
    </source>
</evidence>
<evidence type="ECO:0000313" key="1">
    <source>
        <dbReference type="EMBL" id="USR91240.1"/>
    </source>
</evidence>
<sequence length="140" mass="16086">MGFSVLGLLLLGLQAVPEALQPKNVADFVVFEREVAEPVSEGESLRLYDVHIAIMYDRTHNWCEQEGFREQLTWTYAADGGNLILGEFAISCREARRVSRRYGLDSALEFMVPERRQSRWQRFVNRLHPLTDSESDLSLP</sequence>
<accession>A0ABY5AQZ2</accession>
<organism evidence="1 2">
    <name type="scientific">Phormidium yuhuli AB48</name>
    <dbReference type="NCBI Taxonomy" id="2940671"/>
    <lineage>
        <taxon>Bacteria</taxon>
        <taxon>Bacillati</taxon>
        <taxon>Cyanobacteriota</taxon>
        <taxon>Cyanophyceae</taxon>
        <taxon>Oscillatoriophycideae</taxon>
        <taxon>Oscillatoriales</taxon>
        <taxon>Oscillatoriaceae</taxon>
        <taxon>Phormidium</taxon>
        <taxon>Phormidium yuhuli</taxon>
    </lineage>
</organism>
<dbReference type="RefSeq" id="WP_252663270.1">
    <property type="nucleotide sequence ID" value="NZ_CP098611.1"/>
</dbReference>
<dbReference type="Proteomes" id="UP001056708">
    <property type="component" value="Chromosome"/>
</dbReference>
<gene>
    <name evidence="1" type="ORF">NEA10_00405</name>
</gene>
<dbReference type="EMBL" id="CP098611">
    <property type="protein sequence ID" value="USR91240.1"/>
    <property type="molecule type" value="Genomic_DNA"/>
</dbReference>
<protein>
    <submittedName>
        <fullName evidence="1">Uncharacterized protein</fullName>
    </submittedName>
</protein>
<name>A0ABY5AQZ2_9CYAN</name>
<reference evidence="1" key="1">
    <citation type="submission" date="2022-06" db="EMBL/GenBank/DDBJ databases">
        <title>Genome sequence of Phormidium yuhuli AB48 isolated from an industrial photobioreactor environment.</title>
        <authorList>
            <person name="Qiu Y."/>
            <person name="Noonan A.J.C."/>
            <person name="Dofher K."/>
            <person name="Koch M."/>
            <person name="Kieft B."/>
            <person name="Lin X."/>
            <person name="Ziels R.M."/>
            <person name="Hallam S.J."/>
        </authorList>
    </citation>
    <scope>NUCLEOTIDE SEQUENCE</scope>
    <source>
        <strain evidence="1">AB48</strain>
    </source>
</reference>